<sequence length="73" mass="8738">MYSVERKYHASINWVCTKNSNLLIRCPARCVTNTNDNSIKLSHRSHNHAANLFKVHKPRQFTRQRRRHRRSVP</sequence>
<feature type="domain" description="FLYWCH-type" evidence="4">
    <location>
        <begin position="1"/>
        <end position="48"/>
    </location>
</feature>
<dbReference type="KEGG" id="dpo:26533923"/>
<keyword evidence="3" id="KW-0862">Zinc</keyword>
<dbReference type="Pfam" id="PF04500">
    <property type="entry name" value="FLYWCH"/>
    <property type="match status" value="1"/>
</dbReference>
<evidence type="ECO:0000313" key="6">
    <source>
        <dbReference type="RefSeq" id="XP_015038970.2"/>
    </source>
</evidence>
<dbReference type="AlphaFoldDB" id="A0A6I8VE98"/>
<dbReference type="GO" id="GO:0008270">
    <property type="term" value="F:zinc ion binding"/>
    <property type="evidence" value="ECO:0007669"/>
    <property type="project" value="UniProtKB-KW"/>
</dbReference>
<evidence type="ECO:0000256" key="2">
    <source>
        <dbReference type="ARBA" id="ARBA00022771"/>
    </source>
</evidence>
<organism evidence="5 6">
    <name type="scientific">Drosophila pseudoobscura pseudoobscura</name>
    <name type="common">Fruit fly</name>
    <dbReference type="NCBI Taxonomy" id="46245"/>
    <lineage>
        <taxon>Eukaryota</taxon>
        <taxon>Metazoa</taxon>
        <taxon>Ecdysozoa</taxon>
        <taxon>Arthropoda</taxon>
        <taxon>Hexapoda</taxon>
        <taxon>Insecta</taxon>
        <taxon>Pterygota</taxon>
        <taxon>Neoptera</taxon>
        <taxon>Endopterygota</taxon>
        <taxon>Diptera</taxon>
        <taxon>Brachycera</taxon>
        <taxon>Muscomorpha</taxon>
        <taxon>Ephydroidea</taxon>
        <taxon>Drosophilidae</taxon>
        <taxon>Drosophila</taxon>
        <taxon>Sophophora</taxon>
    </lineage>
</organism>
<accession>A0A6I8VE98</accession>
<dbReference type="Proteomes" id="UP000001819">
    <property type="component" value="Chromosome 2"/>
</dbReference>
<gene>
    <name evidence="6" type="primary">pre-mod(mdg4)-X</name>
</gene>
<reference evidence="5" key="1">
    <citation type="submission" date="2024-06" db="UniProtKB">
        <authorList>
            <consortium name="RefSeq"/>
        </authorList>
    </citation>
    <scope>NUCLEOTIDE SEQUENCE [LARGE SCALE GENOMIC DNA]</scope>
    <source>
        <strain evidence="5">MV2-25</strain>
    </source>
</reference>
<name>A0A6I8VE98_DROPS</name>
<proteinExistence type="predicted"/>
<keyword evidence="5" id="KW-1185">Reference proteome</keyword>
<dbReference type="InParanoid" id="A0A6I8VE98"/>
<evidence type="ECO:0000256" key="3">
    <source>
        <dbReference type="ARBA" id="ARBA00022833"/>
    </source>
</evidence>
<evidence type="ECO:0000259" key="4">
    <source>
        <dbReference type="Pfam" id="PF04500"/>
    </source>
</evidence>
<protein>
    <submittedName>
        <fullName evidence="6">Uncharacterized protein pre-mod(Mdg4)-X</fullName>
    </submittedName>
</protein>
<dbReference type="RefSeq" id="XP_015038970.2">
    <property type="nucleotide sequence ID" value="XM_015183484.2"/>
</dbReference>
<dbReference type="Gene3D" id="2.20.25.240">
    <property type="match status" value="1"/>
</dbReference>
<reference evidence="6" key="2">
    <citation type="submission" date="2025-08" db="UniProtKB">
        <authorList>
            <consortium name="RefSeq"/>
        </authorList>
    </citation>
    <scope>IDENTIFICATION</scope>
    <source>
        <strain evidence="6">MV-25-SWS-2005</strain>
        <tissue evidence="6">Whole body</tissue>
    </source>
</reference>
<keyword evidence="2" id="KW-0863">Zinc-finger</keyword>
<dbReference type="InterPro" id="IPR007588">
    <property type="entry name" value="Znf_FLYWCH"/>
</dbReference>
<evidence type="ECO:0000256" key="1">
    <source>
        <dbReference type="ARBA" id="ARBA00022723"/>
    </source>
</evidence>
<keyword evidence="1" id="KW-0479">Metal-binding</keyword>
<evidence type="ECO:0000313" key="5">
    <source>
        <dbReference type="Proteomes" id="UP000001819"/>
    </source>
</evidence>